<reference evidence="3" key="1">
    <citation type="journal article" date="2017" name="Genome Biol.">
        <title>Comparative genomics reveals high biological diversity and specific adaptations in the industrially and medically important fungal genus Aspergillus.</title>
        <authorList>
            <person name="de Vries R.P."/>
            <person name="Riley R."/>
            <person name="Wiebenga A."/>
            <person name="Aguilar-Osorio G."/>
            <person name="Amillis S."/>
            <person name="Uchima C.A."/>
            <person name="Anderluh G."/>
            <person name="Asadollahi M."/>
            <person name="Askin M."/>
            <person name="Barry K."/>
            <person name="Battaglia E."/>
            <person name="Bayram O."/>
            <person name="Benocci T."/>
            <person name="Braus-Stromeyer S.A."/>
            <person name="Caldana C."/>
            <person name="Canovas D."/>
            <person name="Cerqueira G.C."/>
            <person name="Chen F."/>
            <person name="Chen W."/>
            <person name="Choi C."/>
            <person name="Clum A."/>
            <person name="Dos Santos R.A."/>
            <person name="Damasio A.R."/>
            <person name="Diallinas G."/>
            <person name="Emri T."/>
            <person name="Fekete E."/>
            <person name="Flipphi M."/>
            <person name="Freyberg S."/>
            <person name="Gallo A."/>
            <person name="Gournas C."/>
            <person name="Habgood R."/>
            <person name="Hainaut M."/>
            <person name="Harispe M.L."/>
            <person name="Henrissat B."/>
            <person name="Hilden K.S."/>
            <person name="Hope R."/>
            <person name="Hossain A."/>
            <person name="Karabika E."/>
            <person name="Karaffa L."/>
            <person name="Karanyi Z."/>
            <person name="Krasevec N."/>
            <person name="Kuo A."/>
            <person name="Kusch H."/>
            <person name="LaButti K."/>
            <person name="Lagendijk E.L."/>
            <person name="Lapidus A."/>
            <person name="Levasseur A."/>
            <person name="Lindquist E."/>
            <person name="Lipzen A."/>
            <person name="Logrieco A.F."/>
            <person name="MacCabe A."/>
            <person name="Maekelae M.R."/>
            <person name="Malavazi I."/>
            <person name="Melin P."/>
            <person name="Meyer V."/>
            <person name="Mielnichuk N."/>
            <person name="Miskei M."/>
            <person name="Molnar A.P."/>
            <person name="Mule G."/>
            <person name="Ngan C.Y."/>
            <person name="Orejas M."/>
            <person name="Orosz E."/>
            <person name="Ouedraogo J.P."/>
            <person name="Overkamp K.M."/>
            <person name="Park H.-S."/>
            <person name="Perrone G."/>
            <person name="Piumi F."/>
            <person name="Punt P.J."/>
            <person name="Ram A.F."/>
            <person name="Ramon A."/>
            <person name="Rauscher S."/>
            <person name="Record E."/>
            <person name="Riano-Pachon D.M."/>
            <person name="Robert V."/>
            <person name="Roehrig J."/>
            <person name="Ruller R."/>
            <person name="Salamov A."/>
            <person name="Salih N.S."/>
            <person name="Samson R.A."/>
            <person name="Sandor E."/>
            <person name="Sanguinetti M."/>
            <person name="Schuetze T."/>
            <person name="Sepcic K."/>
            <person name="Shelest E."/>
            <person name="Sherlock G."/>
            <person name="Sophianopoulou V."/>
            <person name="Squina F.M."/>
            <person name="Sun H."/>
            <person name="Susca A."/>
            <person name="Todd R.B."/>
            <person name="Tsang A."/>
            <person name="Unkles S.E."/>
            <person name="van de Wiele N."/>
            <person name="van Rossen-Uffink D."/>
            <person name="Oliveira J.V."/>
            <person name="Vesth T.C."/>
            <person name="Visser J."/>
            <person name="Yu J.-H."/>
            <person name="Zhou M."/>
            <person name="Andersen M.R."/>
            <person name="Archer D.B."/>
            <person name="Baker S.E."/>
            <person name="Benoit I."/>
            <person name="Brakhage A.A."/>
            <person name="Braus G.H."/>
            <person name="Fischer R."/>
            <person name="Frisvad J.C."/>
            <person name="Goldman G.H."/>
            <person name="Houbraken J."/>
            <person name="Oakley B."/>
            <person name="Pocsi I."/>
            <person name="Scazzocchio C."/>
            <person name="Seiboth B."/>
            <person name="vanKuyk P.A."/>
            <person name="Wortman J."/>
            <person name="Dyer P.S."/>
            <person name="Grigoriev I.V."/>
        </authorList>
    </citation>
    <scope>NUCLEOTIDE SEQUENCE [LARGE SCALE GENOMIC DNA]</scope>
    <source>
        <strain evidence="3">CBS 516.65</strain>
    </source>
</reference>
<dbReference type="AlphaFoldDB" id="A0A1L9VM59"/>
<dbReference type="GeneID" id="34460715"/>
<proteinExistence type="predicted"/>
<sequence>MPDNTRKRTTTSDSSTDGLSTSRRKLAHEDYTVGWICPLEVEIPAALEMLDEEHEVLPQQRGDKNGYHLGSIAGKNVVIAGLWGYAAAAAAAYARQLFFHMPIEQARLIPVPSIEEDLRKLVKRIEDMERRESFNLISMTDGGDSSSRGEEGTGRWLLEAPKSKSWPKEGKQTPSPHGMPEARKNISKEIPRLMLDMI</sequence>
<keyword evidence="3" id="KW-1185">Reference proteome</keyword>
<dbReference type="Proteomes" id="UP000184300">
    <property type="component" value="Unassembled WGS sequence"/>
</dbReference>
<dbReference type="Gene3D" id="3.40.50.1580">
    <property type="entry name" value="Nucleoside phosphorylase domain"/>
    <property type="match status" value="1"/>
</dbReference>
<evidence type="ECO:0000313" key="2">
    <source>
        <dbReference type="EMBL" id="OJJ84985.1"/>
    </source>
</evidence>
<name>A0A1L9VM59_ASPGL</name>
<dbReference type="STRING" id="1160497.A0A1L9VM59"/>
<evidence type="ECO:0000313" key="3">
    <source>
        <dbReference type="Proteomes" id="UP000184300"/>
    </source>
</evidence>
<feature type="region of interest" description="Disordered" evidence="1">
    <location>
        <begin position="1"/>
        <end position="22"/>
    </location>
</feature>
<feature type="region of interest" description="Disordered" evidence="1">
    <location>
        <begin position="157"/>
        <end position="190"/>
    </location>
</feature>
<dbReference type="InterPro" id="IPR035994">
    <property type="entry name" value="Nucleoside_phosphorylase_sf"/>
</dbReference>
<dbReference type="VEuPathDB" id="FungiDB:ASPGLDRAFT_34636"/>
<dbReference type="OrthoDB" id="1577640at2759"/>
<gene>
    <name evidence="2" type="ORF">ASPGLDRAFT_34636</name>
</gene>
<feature type="compositionally biased region" description="Basic and acidic residues" evidence="1">
    <location>
        <begin position="180"/>
        <end position="190"/>
    </location>
</feature>
<feature type="compositionally biased region" description="Low complexity" evidence="1">
    <location>
        <begin position="11"/>
        <end position="21"/>
    </location>
</feature>
<dbReference type="GO" id="GO:0003824">
    <property type="term" value="F:catalytic activity"/>
    <property type="evidence" value="ECO:0007669"/>
    <property type="project" value="InterPro"/>
</dbReference>
<dbReference type="SUPFAM" id="SSF53167">
    <property type="entry name" value="Purine and uridine phosphorylases"/>
    <property type="match status" value="1"/>
</dbReference>
<dbReference type="GO" id="GO:0009116">
    <property type="term" value="P:nucleoside metabolic process"/>
    <property type="evidence" value="ECO:0007669"/>
    <property type="project" value="InterPro"/>
</dbReference>
<organism evidence="2 3">
    <name type="scientific">Aspergillus glaucus CBS 516.65</name>
    <dbReference type="NCBI Taxonomy" id="1160497"/>
    <lineage>
        <taxon>Eukaryota</taxon>
        <taxon>Fungi</taxon>
        <taxon>Dikarya</taxon>
        <taxon>Ascomycota</taxon>
        <taxon>Pezizomycotina</taxon>
        <taxon>Eurotiomycetes</taxon>
        <taxon>Eurotiomycetidae</taxon>
        <taxon>Eurotiales</taxon>
        <taxon>Aspergillaceae</taxon>
        <taxon>Aspergillus</taxon>
        <taxon>Aspergillus subgen. Aspergillus</taxon>
    </lineage>
</organism>
<protein>
    <submittedName>
        <fullName evidence="2">Uncharacterized protein</fullName>
    </submittedName>
</protein>
<dbReference type="EMBL" id="KV878895">
    <property type="protein sequence ID" value="OJJ84985.1"/>
    <property type="molecule type" value="Genomic_DNA"/>
</dbReference>
<dbReference type="InterPro" id="IPR053137">
    <property type="entry name" value="NLR-like"/>
</dbReference>
<dbReference type="PANTHER" id="PTHR46082:SF11">
    <property type="entry name" value="AAA+ ATPASE DOMAIN-CONTAINING PROTEIN-RELATED"/>
    <property type="match status" value="1"/>
</dbReference>
<dbReference type="RefSeq" id="XP_022401683.1">
    <property type="nucleotide sequence ID" value="XM_022544454.1"/>
</dbReference>
<evidence type="ECO:0000256" key="1">
    <source>
        <dbReference type="SAM" id="MobiDB-lite"/>
    </source>
</evidence>
<dbReference type="PANTHER" id="PTHR46082">
    <property type="entry name" value="ATP/GTP-BINDING PROTEIN-RELATED"/>
    <property type="match status" value="1"/>
</dbReference>
<accession>A0A1L9VM59</accession>